<name>A0A7H0LHS1_9SPHN</name>
<sequence>MAQRQCGGYPAYDPIRAELAARIGLIGAQMSACDTADIAHEIDAIRSIAYRSGIHPAVTVAQALESALARGERGPLIHDWLAILSDAVDSEETDGAACSTYAAACSVRLTG</sequence>
<organism evidence="1 2">
    <name type="scientific">Sphingomonas alpina</name>
    <dbReference type="NCBI Taxonomy" id="653931"/>
    <lineage>
        <taxon>Bacteria</taxon>
        <taxon>Pseudomonadati</taxon>
        <taxon>Pseudomonadota</taxon>
        <taxon>Alphaproteobacteria</taxon>
        <taxon>Sphingomonadales</taxon>
        <taxon>Sphingomonadaceae</taxon>
        <taxon>Sphingomonas</taxon>
    </lineage>
</organism>
<proteinExistence type="predicted"/>
<accession>A0A7H0LHS1</accession>
<dbReference type="RefSeq" id="WP_187761542.1">
    <property type="nucleotide sequence ID" value="NZ_CP061038.1"/>
</dbReference>
<evidence type="ECO:0000313" key="2">
    <source>
        <dbReference type="Proteomes" id="UP000516148"/>
    </source>
</evidence>
<dbReference type="AlphaFoldDB" id="A0A7H0LHS1"/>
<dbReference type="KEGG" id="spap:H3Z74_21550"/>
<protein>
    <submittedName>
        <fullName evidence="1">Uncharacterized protein</fullName>
    </submittedName>
</protein>
<dbReference type="Proteomes" id="UP000516148">
    <property type="component" value="Chromosome"/>
</dbReference>
<gene>
    <name evidence="1" type="ORF">H3Z74_21550</name>
</gene>
<keyword evidence="2" id="KW-1185">Reference proteome</keyword>
<reference evidence="1 2" key="1">
    <citation type="submission" date="2020-09" db="EMBL/GenBank/DDBJ databases">
        <title>Sphingomonas sp., a new species isolated from pork steak.</title>
        <authorList>
            <person name="Heidler von Heilborn D."/>
        </authorList>
    </citation>
    <scope>NUCLEOTIDE SEQUENCE [LARGE SCALE GENOMIC DNA]</scope>
    <source>
        <strain evidence="2">S8-3T</strain>
    </source>
</reference>
<dbReference type="EMBL" id="CP061038">
    <property type="protein sequence ID" value="QNQ09224.1"/>
    <property type="molecule type" value="Genomic_DNA"/>
</dbReference>
<evidence type="ECO:0000313" key="1">
    <source>
        <dbReference type="EMBL" id="QNQ09224.1"/>
    </source>
</evidence>